<feature type="transmembrane region" description="Helical" evidence="1">
    <location>
        <begin position="6"/>
        <end position="28"/>
    </location>
</feature>
<evidence type="ECO:0000259" key="2">
    <source>
        <dbReference type="Pfam" id="PF07331"/>
    </source>
</evidence>
<feature type="transmembrane region" description="Helical" evidence="1">
    <location>
        <begin position="40"/>
        <end position="63"/>
    </location>
</feature>
<keyword evidence="1" id="KW-0812">Transmembrane</keyword>
<comment type="caution">
    <text evidence="3">The sequence shown here is derived from an EMBL/GenBank/DDBJ whole genome shotgun (WGS) entry which is preliminary data.</text>
</comment>
<dbReference type="InterPro" id="IPR009936">
    <property type="entry name" value="DUF1468"/>
</dbReference>
<accession>A0ABY1QTJ4</accession>
<keyword evidence="1" id="KW-1133">Transmembrane helix</keyword>
<feature type="transmembrane region" description="Helical" evidence="1">
    <location>
        <begin position="83"/>
        <end position="113"/>
    </location>
</feature>
<evidence type="ECO:0000256" key="1">
    <source>
        <dbReference type="SAM" id="Phobius"/>
    </source>
</evidence>
<dbReference type="Pfam" id="PF07331">
    <property type="entry name" value="TctB"/>
    <property type="match status" value="1"/>
</dbReference>
<feature type="domain" description="DUF1468" evidence="2">
    <location>
        <begin position="11"/>
        <end position="149"/>
    </location>
</feature>
<evidence type="ECO:0000313" key="3">
    <source>
        <dbReference type="EMBL" id="SMP79960.1"/>
    </source>
</evidence>
<name>A0ABY1QTJ4_9BURK</name>
<feature type="transmembrane region" description="Helical" evidence="1">
    <location>
        <begin position="125"/>
        <end position="144"/>
    </location>
</feature>
<evidence type="ECO:0000313" key="4">
    <source>
        <dbReference type="Proteomes" id="UP001158049"/>
    </source>
</evidence>
<dbReference type="RefSeq" id="WP_283445376.1">
    <property type="nucleotide sequence ID" value="NZ_FXUL01000033.1"/>
</dbReference>
<gene>
    <name evidence="3" type="ORF">SAMN06295970_13334</name>
</gene>
<reference evidence="3 4" key="1">
    <citation type="submission" date="2017-05" db="EMBL/GenBank/DDBJ databases">
        <authorList>
            <person name="Varghese N."/>
            <person name="Submissions S."/>
        </authorList>
    </citation>
    <scope>NUCLEOTIDE SEQUENCE [LARGE SCALE GENOMIC DNA]</scope>
    <source>
        <strain evidence="3 4">DSM 26001</strain>
    </source>
</reference>
<organism evidence="3 4">
    <name type="scientific">Noviherbaspirillum suwonense</name>
    <dbReference type="NCBI Taxonomy" id="1224511"/>
    <lineage>
        <taxon>Bacteria</taxon>
        <taxon>Pseudomonadati</taxon>
        <taxon>Pseudomonadota</taxon>
        <taxon>Betaproteobacteria</taxon>
        <taxon>Burkholderiales</taxon>
        <taxon>Oxalobacteraceae</taxon>
        <taxon>Noviherbaspirillum</taxon>
    </lineage>
</organism>
<proteinExistence type="predicted"/>
<keyword evidence="4" id="KW-1185">Reference proteome</keyword>
<keyword evidence="1" id="KW-0472">Membrane</keyword>
<dbReference type="EMBL" id="FXUL01000033">
    <property type="protein sequence ID" value="SMP79960.1"/>
    <property type="molecule type" value="Genomic_DNA"/>
</dbReference>
<dbReference type="Proteomes" id="UP001158049">
    <property type="component" value="Unassembled WGS sequence"/>
</dbReference>
<sequence>MFNTRFAMEVIAALFTAAVGLVFAFGALRHGIAWTENGPAAGFFPFYIGCLIVLGSVGNLVQATLARRRLTGEFIPADRKNEVLVFMGSVLAFAVAVAFLGLYVSTAAYLLVVGVWKAKLRLPRALALGLGTALFFFVCFEYAFKLPLPKGPLLGLFGIY</sequence>
<protein>
    <submittedName>
        <fullName evidence="3">Tripartite tricarboxylate transporter TctB family protein</fullName>
    </submittedName>
</protein>